<evidence type="ECO:0000313" key="2">
    <source>
        <dbReference type="Proteomes" id="UP000035721"/>
    </source>
</evidence>
<comment type="caution">
    <text evidence="1">The sequence shown here is derived from an EMBL/GenBank/DDBJ whole genome shotgun (WGS) entry which is preliminary data.</text>
</comment>
<dbReference type="Proteomes" id="UP000035721">
    <property type="component" value="Unassembled WGS sequence"/>
</dbReference>
<proteinExistence type="predicted"/>
<dbReference type="EMBL" id="CAJB01000413">
    <property type="protein sequence ID" value="CCH80205.1"/>
    <property type="molecule type" value="Genomic_DNA"/>
</dbReference>
<protein>
    <submittedName>
        <fullName evidence="1">Uncharacterized protein</fullName>
    </submittedName>
</protein>
<sequence>MSKSCGGAILGAAGLGFTGPPGGHFAGATLPEGFESVRGFLNVQGVMRGSGSLGVDTFGK</sequence>
<name>A0A077M867_9MICO</name>
<reference evidence="1 2" key="1">
    <citation type="journal article" date="2013" name="ISME J.">
        <title>A metabolic model for members of the genus Tetrasphaera involved in enhanced biological phosphorus removal.</title>
        <authorList>
            <person name="Kristiansen R."/>
            <person name="Nguyen H.T.T."/>
            <person name="Saunders A.M."/>
            <person name="Nielsen J.L."/>
            <person name="Wimmer R."/>
            <person name="Le V.Q."/>
            <person name="McIlroy S.J."/>
            <person name="Petrovski S."/>
            <person name="Seviour R.J."/>
            <person name="Calteau A."/>
            <person name="Nielsen K.L."/>
            <person name="Nielsen P.H."/>
        </authorList>
    </citation>
    <scope>NUCLEOTIDE SEQUENCE [LARGE SCALE GENOMIC DNA]</scope>
    <source>
        <strain evidence="1 2">T1-X7</strain>
    </source>
</reference>
<organism evidence="1 2">
    <name type="scientific">Nostocoides japonicum T1-X7</name>
    <dbReference type="NCBI Taxonomy" id="1194083"/>
    <lineage>
        <taxon>Bacteria</taxon>
        <taxon>Bacillati</taxon>
        <taxon>Actinomycetota</taxon>
        <taxon>Actinomycetes</taxon>
        <taxon>Micrococcales</taxon>
        <taxon>Intrasporangiaceae</taxon>
        <taxon>Nostocoides</taxon>
    </lineage>
</organism>
<keyword evidence="2" id="KW-1185">Reference proteome</keyword>
<dbReference type="AlphaFoldDB" id="A0A077M867"/>
<gene>
    <name evidence="1" type="ORF">BN12_790034</name>
</gene>
<dbReference type="STRING" id="1194083.BN12_790034"/>
<evidence type="ECO:0000313" key="1">
    <source>
        <dbReference type="EMBL" id="CCH80205.1"/>
    </source>
</evidence>
<accession>A0A077M867</accession>